<dbReference type="CDD" id="cd06174">
    <property type="entry name" value="MFS"/>
    <property type="match status" value="1"/>
</dbReference>
<comment type="caution">
    <text evidence="8">The sequence shown here is derived from an EMBL/GenBank/DDBJ whole genome shotgun (WGS) entry which is preliminary data.</text>
</comment>
<protein>
    <submittedName>
        <fullName evidence="8">MFS transporter</fullName>
    </submittedName>
</protein>
<organism evidence="8 9">
    <name type="scientific">Tessaracoccus rhinocerotis</name>
    <dbReference type="NCBI Taxonomy" id="1689449"/>
    <lineage>
        <taxon>Bacteria</taxon>
        <taxon>Bacillati</taxon>
        <taxon>Actinomycetota</taxon>
        <taxon>Actinomycetes</taxon>
        <taxon>Propionibacteriales</taxon>
        <taxon>Propionibacteriaceae</taxon>
        <taxon>Tessaracoccus</taxon>
    </lineage>
</organism>
<feature type="transmembrane region" description="Helical" evidence="6">
    <location>
        <begin position="315"/>
        <end position="336"/>
    </location>
</feature>
<keyword evidence="3 6" id="KW-0812">Transmembrane</keyword>
<dbReference type="RefSeq" id="WP_143939219.1">
    <property type="nucleotide sequence ID" value="NZ_VKKG01000006.1"/>
</dbReference>
<feature type="transmembrane region" description="Helical" evidence="6">
    <location>
        <begin position="81"/>
        <end position="99"/>
    </location>
</feature>
<keyword evidence="9" id="KW-1185">Reference proteome</keyword>
<dbReference type="PROSITE" id="PS50850">
    <property type="entry name" value="MFS"/>
    <property type="match status" value="1"/>
</dbReference>
<feature type="domain" description="Major facilitator superfamily (MFS) profile" evidence="7">
    <location>
        <begin position="16"/>
        <end position="414"/>
    </location>
</feature>
<dbReference type="AlphaFoldDB" id="A0A553JXA6"/>
<evidence type="ECO:0000256" key="3">
    <source>
        <dbReference type="ARBA" id="ARBA00022692"/>
    </source>
</evidence>
<evidence type="ECO:0000313" key="8">
    <source>
        <dbReference type="EMBL" id="TRY17076.1"/>
    </source>
</evidence>
<evidence type="ECO:0000313" key="9">
    <source>
        <dbReference type="Proteomes" id="UP000317638"/>
    </source>
</evidence>
<dbReference type="GO" id="GO:0022857">
    <property type="term" value="F:transmembrane transporter activity"/>
    <property type="evidence" value="ECO:0007669"/>
    <property type="project" value="InterPro"/>
</dbReference>
<dbReference type="SUPFAM" id="SSF103473">
    <property type="entry name" value="MFS general substrate transporter"/>
    <property type="match status" value="1"/>
</dbReference>
<feature type="transmembrane region" description="Helical" evidence="6">
    <location>
        <begin position="111"/>
        <end position="132"/>
    </location>
</feature>
<dbReference type="OrthoDB" id="4332123at2"/>
<dbReference type="GO" id="GO:0005886">
    <property type="term" value="C:plasma membrane"/>
    <property type="evidence" value="ECO:0007669"/>
    <property type="project" value="UniProtKB-SubCell"/>
</dbReference>
<dbReference type="InterPro" id="IPR036259">
    <property type="entry name" value="MFS_trans_sf"/>
</dbReference>
<reference evidence="8 9" key="1">
    <citation type="submission" date="2019-07" db="EMBL/GenBank/DDBJ databases">
        <authorList>
            <person name="Zhou L.-Y."/>
        </authorList>
    </citation>
    <scope>NUCLEOTIDE SEQUENCE [LARGE SCALE GENOMIC DNA]</scope>
    <source>
        <strain evidence="8 9">YIM 101269</strain>
    </source>
</reference>
<name>A0A553JXA6_9ACTN</name>
<keyword evidence="5 6" id="KW-0472">Membrane</keyword>
<feature type="transmembrane region" description="Helical" evidence="6">
    <location>
        <begin position="144"/>
        <end position="165"/>
    </location>
</feature>
<proteinExistence type="predicted"/>
<feature type="transmembrane region" description="Helical" evidence="6">
    <location>
        <begin position="291"/>
        <end position="309"/>
    </location>
</feature>
<dbReference type="Proteomes" id="UP000317638">
    <property type="component" value="Unassembled WGS sequence"/>
</dbReference>
<dbReference type="Gene3D" id="1.20.1250.20">
    <property type="entry name" value="MFS general substrate transporter like domains"/>
    <property type="match status" value="2"/>
</dbReference>
<evidence type="ECO:0000256" key="1">
    <source>
        <dbReference type="ARBA" id="ARBA00004651"/>
    </source>
</evidence>
<feature type="transmembrane region" description="Helical" evidence="6">
    <location>
        <begin position="261"/>
        <end position="279"/>
    </location>
</feature>
<accession>A0A553JXA6</accession>
<feature type="transmembrane region" description="Helical" evidence="6">
    <location>
        <begin position="226"/>
        <end position="249"/>
    </location>
</feature>
<feature type="transmembrane region" description="Helical" evidence="6">
    <location>
        <begin position="12"/>
        <end position="29"/>
    </location>
</feature>
<keyword evidence="2" id="KW-1003">Cell membrane</keyword>
<feature type="transmembrane region" description="Helical" evidence="6">
    <location>
        <begin position="49"/>
        <end position="74"/>
    </location>
</feature>
<dbReference type="InterPro" id="IPR011701">
    <property type="entry name" value="MFS"/>
</dbReference>
<evidence type="ECO:0000256" key="2">
    <source>
        <dbReference type="ARBA" id="ARBA00022475"/>
    </source>
</evidence>
<dbReference type="PANTHER" id="PTHR43124:SF3">
    <property type="entry name" value="CHLORAMPHENICOL EFFLUX PUMP RV0191"/>
    <property type="match status" value="1"/>
</dbReference>
<evidence type="ECO:0000256" key="5">
    <source>
        <dbReference type="ARBA" id="ARBA00023136"/>
    </source>
</evidence>
<feature type="transmembrane region" description="Helical" evidence="6">
    <location>
        <begin position="390"/>
        <end position="408"/>
    </location>
</feature>
<dbReference type="InterPro" id="IPR050189">
    <property type="entry name" value="MFS_Efflux_Transporters"/>
</dbReference>
<sequence length="437" mass="46777">MTAPSPARATPAAWGLFSIGVLAYAVAIMQRTSLGVVGIHAAEHFGTTAGVVSTFVVVQLATYALMMVPVGILLDRWGSRTVLALGTAIMGVSQVVMATTELLPVAIGARILLGVGDAGIFTGALRLLPFWFPPRRVPLLQQMVGLMGQLGQVASVGALLPMVALSGWRPTFMFAAGVSFVMAVVVYLGIRDVPEGMERARSGERLREMPRELAAVARHPATTLGFWIHLTGGFAANTFVMMWGIPFLVVGQGLSQTTASALFILTAVIGAVFGPLIGWLTSRHPLRRSTLALLVIWANLACWVAVLFWPGPAPFWLLILLVVATAAGGPGTAIGLDFTRTNLPAHRLGAANGIVITGSFSASTFAILAIGILVDLMSDGDGYTGQQLRWAMMVQLPIFAVGLVAIHVSRRRLRHLMREQGTIVPSWREVLERYRRR</sequence>
<feature type="transmembrane region" description="Helical" evidence="6">
    <location>
        <begin position="348"/>
        <end position="370"/>
    </location>
</feature>
<feature type="transmembrane region" description="Helical" evidence="6">
    <location>
        <begin position="171"/>
        <end position="190"/>
    </location>
</feature>
<comment type="subcellular location">
    <subcellularLocation>
        <location evidence="1">Cell membrane</location>
        <topology evidence="1">Multi-pass membrane protein</topology>
    </subcellularLocation>
</comment>
<dbReference type="InterPro" id="IPR020846">
    <property type="entry name" value="MFS_dom"/>
</dbReference>
<evidence type="ECO:0000256" key="4">
    <source>
        <dbReference type="ARBA" id="ARBA00022989"/>
    </source>
</evidence>
<keyword evidence="4 6" id="KW-1133">Transmembrane helix</keyword>
<dbReference type="Pfam" id="PF07690">
    <property type="entry name" value="MFS_1"/>
    <property type="match status" value="1"/>
</dbReference>
<evidence type="ECO:0000256" key="6">
    <source>
        <dbReference type="SAM" id="Phobius"/>
    </source>
</evidence>
<dbReference type="PANTHER" id="PTHR43124">
    <property type="entry name" value="PURINE EFFLUX PUMP PBUE"/>
    <property type="match status" value="1"/>
</dbReference>
<dbReference type="EMBL" id="VKKG01000006">
    <property type="protein sequence ID" value="TRY17076.1"/>
    <property type="molecule type" value="Genomic_DNA"/>
</dbReference>
<gene>
    <name evidence="8" type="ORF">FOJ82_14615</name>
</gene>
<evidence type="ECO:0000259" key="7">
    <source>
        <dbReference type="PROSITE" id="PS50850"/>
    </source>
</evidence>